<accession>A0A1X7VJZ1</accession>
<gene>
    <name evidence="5" type="primary">100641330</name>
</gene>
<name>A0A1X7VJZ1_AMPQE</name>
<evidence type="ECO:0008006" key="7">
    <source>
        <dbReference type="Google" id="ProtNLM"/>
    </source>
</evidence>
<evidence type="ECO:0000259" key="4">
    <source>
        <dbReference type="SMART" id="SM01003"/>
    </source>
</evidence>
<dbReference type="EnsemblMetazoa" id="Aqu2.1.39777_001">
    <property type="protein sequence ID" value="Aqu2.1.39777_001"/>
    <property type="gene ID" value="Aqu2.1.39777"/>
</dbReference>
<dbReference type="STRING" id="400682.A0A1X7VJZ1"/>
<dbReference type="FunFam" id="3.40.50.720:FF:000087">
    <property type="entry name" value="alpha-aminoadipic semialdehyde synthase, mitochondrial"/>
    <property type="match status" value="1"/>
</dbReference>
<protein>
    <recommendedName>
        <fullName evidence="7">Alanine dehydrogenase/pyridine nucleotide transhydrogenase N-terminal domain-containing protein</fullName>
    </recommendedName>
</protein>
<dbReference type="SMART" id="SM01002">
    <property type="entry name" value="AlaDh_PNT_C"/>
    <property type="match status" value="1"/>
</dbReference>
<dbReference type="InterPro" id="IPR007698">
    <property type="entry name" value="AlaDH/PNT_NAD(H)-bd"/>
</dbReference>
<keyword evidence="2" id="KW-0560">Oxidoreductase</keyword>
<evidence type="ECO:0000256" key="1">
    <source>
        <dbReference type="ARBA" id="ARBA00005624"/>
    </source>
</evidence>
<evidence type="ECO:0000313" key="5">
    <source>
        <dbReference type="EnsemblMetazoa" id="Aqu2.1.39777_001"/>
    </source>
</evidence>
<dbReference type="Gene3D" id="3.40.50.720">
    <property type="entry name" value="NAD(P)-binding Rossmann-like Domain"/>
    <property type="match status" value="2"/>
</dbReference>
<comment type="similarity">
    <text evidence="1">In the N-terminal section; belongs to the AlaDH/PNT family.</text>
</comment>
<dbReference type="GO" id="GO:0004753">
    <property type="term" value="F:saccharopine dehydrogenase activity"/>
    <property type="evidence" value="ECO:0007669"/>
    <property type="project" value="TreeGrafter"/>
</dbReference>
<dbReference type="AlphaFoldDB" id="A0A1X7VJZ1"/>
<dbReference type="EnsemblMetazoa" id="XM_003384124.2">
    <property type="protein sequence ID" value="XP_003384172.1"/>
    <property type="gene ID" value="LOC100641330"/>
</dbReference>
<dbReference type="KEGG" id="aqu:100641330"/>
<dbReference type="InterPro" id="IPR051168">
    <property type="entry name" value="AASS"/>
</dbReference>
<dbReference type="Pfam" id="PF05222">
    <property type="entry name" value="AlaDh_PNT_N"/>
    <property type="match status" value="1"/>
</dbReference>
<dbReference type="PANTHER" id="PTHR11133">
    <property type="entry name" value="SACCHAROPINE DEHYDROGENASE"/>
    <property type="match status" value="1"/>
</dbReference>
<dbReference type="SUPFAM" id="SSF52283">
    <property type="entry name" value="Formate/glycerate dehydrogenase catalytic domain-like"/>
    <property type="match status" value="1"/>
</dbReference>
<dbReference type="SMART" id="SM01003">
    <property type="entry name" value="AlaDh_PNT_N"/>
    <property type="match status" value="1"/>
</dbReference>
<feature type="domain" description="Alanine dehydrogenase/pyridine nucleotide transhydrogenase NAD(H)-binding" evidence="3">
    <location>
        <begin position="206"/>
        <end position="402"/>
    </location>
</feature>
<dbReference type="PANTHER" id="PTHR11133:SF22">
    <property type="entry name" value="ALPHA-AMINOADIPIC SEMIALDEHYDE SYNTHASE, MITOCHONDRIAL"/>
    <property type="match status" value="1"/>
</dbReference>
<reference evidence="5" key="2">
    <citation type="submission" date="2017-05" db="UniProtKB">
        <authorList>
            <consortium name="EnsemblMetazoa"/>
        </authorList>
    </citation>
    <scope>IDENTIFICATION</scope>
</reference>
<feature type="domain" description="Alanine dehydrogenase/pyridine nucleotide transhydrogenase N-terminal" evidence="4">
    <location>
        <begin position="30"/>
        <end position="160"/>
    </location>
</feature>
<evidence type="ECO:0000256" key="2">
    <source>
        <dbReference type="ARBA" id="ARBA00023002"/>
    </source>
</evidence>
<dbReference type="OrthoDB" id="10059875at2759"/>
<proteinExistence type="inferred from homology"/>
<organism evidence="5">
    <name type="scientific">Amphimedon queenslandica</name>
    <name type="common">Sponge</name>
    <dbReference type="NCBI Taxonomy" id="400682"/>
    <lineage>
        <taxon>Eukaryota</taxon>
        <taxon>Metazoa</taxon>
        <taxon>Porifera</taxon>
        <taxon>Demospongiae</taxon>
        <taxon>Heteroscleromorpha</taxon>
        <taxon>Haplosclerida</taxon>
        <taxon>Niphatidae</taxon>
        <taxon>Amphimedon</taxon>
    </lineage>
</organism>
<sequence length="476" mass="53374">MAMRHYLRNRKTLRLSLSRFLSSSSSPVVALRREESSVWERRAPLNPGHVQSLVKKGVTVLVQPSTRRAYSMPEYERAGAILTDHIEDAQLIIGVKQCPIDRLIPDKTYVFFSHTIKAQEENMPLLDAILAKRIRLVDYEKIVNENGQRLVAFGQYAGIAGFINILHGLGLRLLALGHHTPFMHVACAHNYPSSSAAKAAIASVGREIQYGLIPEMLGPIIFTFTGSGNVSQGAQDVFKVLPHEYVSPNELQDVLMNGDTRKVYGTEVRRRDHLYRVSDGTYSKPDYVANPELYASNFAEKIAPYTTVLINGVYWAPNTPRLITLEDCKKLQPKEFEVDTYSGVPDLPQRLLAICDISADPNGSIQFMQSYTTIDFPFALYNAHTQDNQWSSLSGNGIVMTSIDNLPAQLPREATDYFGSRLFPFVHELLHLDGSKSLEEQTSLSNAIKGAIIAYNGELTPQFQYIQELRKKLQNK</sequence>
<dbReference type="eggNOG" id="KOG0172">
    <property type="taxonomic scope" value="Eukaryota"/>
</dbReference>
<reference evidence="6" key="1">
    <citation type="journal article" date="2010" name="Nature">
        <title>The Amphimedon queenslandica genome and the evolution of animal complexity.</title>
        <authorList>
            <person name="Srivastava M."/>
            <person name="Simakov O."/>
            <person name="Chapman J."/>
            <person name="Fahey B."/>
            <person name="Gauthier M.E."/>
            <person name="Mitros T."/>
            <person name="Richards G.S."/>
            <person name="Conaco C."/>
            <person name="Dacre M."/>
            <person name="Hellsten U."/>
            <person name="Larroux C."/>
            <person name="Putnam N.H."/>
            <person name="Stanke M."/>
            <person name="Adamska M."/>
            <person name="Darling A."/>
            <person name="Degnan S.M."/>
            <person name="Oakley T.H."/>
            <person name="Plachetzki D.C."/>
            <person name="Zhai Y."/>
            <person name="Adamski M."/>
            <person name="Calcino A."/>
            <person name="Cummins S.F."/>
            <person name="Goodstein D.M."/>
            <person name="Harris C."/>
            <person name="Jackson D.J."/>
            <person name="Leys S.P."/>
            <person name="Shu S."/>
            <person name="Woodcroft B.J."/>
            <person name="Vervoort M."/>
            <person name="Kosik K.S."/>
            <person name="Manning G."/>
            <person name="Degnan B.M."/>
            <person name="Rokhsar D.S."/>
        </authorList>
    </citation>
    <scope>NUCLEOTIDE SEQUENCE [LARGE SCALE GENOMIC DNA]</scope>
</reference>
<dbReference type="GO" id="GO:0005737">
    <property type="term" value="C:cytoplasm"/>
    <property type="evidence" value="ECO:0007669"/>
    <property type="project" value="TreeGrafter"/>
</dbReference>
<keyword evidence="6" id="KW-1185">Reference proteome</keyword>
<dbReference type="Proteomes" id="UP000007879">
    <property type="component" value="Unassembled WGS sequence"/>
</dbReference>
<dbReference type="InterPro" id="IPR007886">
    <property type="entry name" value="AlaDH/PNT_N"/>
</dbReference>
<dbReference type="InParanoid" id="A0A1X7VJZ1"/>
<evidence type="ECO:0000259" key="3">
    <source>
        <dbReference type="SMART" id="SM01002"/>
    </source>
</evidence>
<evidence type="ECO:0000313" key="6">
    <source>
        <dbReference type="Proteomes" id="UP000007879"/>
    </source>
</evidence>
<dbReference type="GO" id="GO:0019878">
    <property type="term" value="P:lysine biosynthetic process via aminoadipic acid"/>
    <property type="evidence" value="ECO:0007669"/>
    <property type="project" value="TreeGrafter"/>
</dbReference>
<dbReference type="CDD" id="cd12189">
    <property type="entry name" value="LKR_SDH_like"/>
    <property type="match status" value="1"/>
</dbReference>